<accession>X1S4E9</accession>
<evidence type="ECO:0000313" key="1">
    <source>
        <dbReference type="EMBL" id="GAI73996.1"/>
    </source>
</evidence>
<name>X1S4E9_9ZZZZ</name>
<dbReference type="Gene3D" id="3.40.1380.20">
    <property type="entry name" value="Pyruvate kinase, C-terminal domain"/>
    <property type="match status" value="1"/>
</dbReference>
<comment type="caution">
    <text evidence="1">The sequence shown here is derived from an EMBL/GenBank/DDBJ whole genome shotgun (WGS) entry which is preliminary data.</text>
</comment>
<organism evidence="1">
    <name type="scientific">marine sediment metagenome</name>
    <dbReference type="NCBI Taxonomy" id="412755"/>
    <lineage>
        <taxon>unclassified sequences</taxon>
        <taxon>metagenomes</taxon>
        <taxon>ecological metagenomes</taxon>
    </lineage>
</organism>
<dbReference type="SUPFAM" id="SSF52935">
    <property type="entry name" value="PK C-terminal domain-like"/>
    <property type="match status" value="1"/>
</dbReference>
<gene>
    <name evidence="1" type="ORF">S12H4_25401</name>
</gene>
<feature type="non-terminal residue" evidence="1">
    <location>
        <position position="66"/>
    </location>
</feature>
<sequence>TGLRFAKRLGKKTNLIVVTHAFGHKQKNEMEILSQVRQRIEESGGKVFTGTILTSSLEKSFVSDDW</sequence>
<reference evidence="1" key="1">
    <citation type="journal article" date="2014" name="Front. Microbiol.">
        <title>High frequency of phylogenetically diverse reductive dehalogenase-homologous genes in deep subseafloor sedimentary metagenomes.</title>
        <authorList>
            <person name="Kawai M."/>
            <person name="Futagami T."/>
            <person name="Toyoda A."/>
            <person name="Takaki Y."/>
            <person name="Nishi S."/>
            <person name="Hori S."/>
            <person name="Arai W."/>
            <person name="Tsubouchi T."/>
            <person name="Morono Y."/>
            <person name="Uchiyama I."/>
            <person name="Ito T."/>
            <person name="Fujiyama A."/>
            <person name="Inagaki F."/>
            <person name="Takami H."/>
        </authorList>
    </citation>
    <scope>NUCLEOTIDE SEQUENCE</scope>
    <source>
        <strain evidence="1">Expedition CK06-06</strain>
    </source>
</reference>
<dbReference type="InterPro" id="IPR036918">
    <property type="entry name" value="Pyrv_Knase_C_sf"/>
</dbReference>
<protein>
    <submittedName>
        <fullName evidence="1">Uncharacterized protein</fullName>
    </submittedName>
</protein>
<proteinExistence type="predicted"/>
<dbReference type="AlphaFoldDB" id="X1S4E9"/>
<feature type="non-terminal residue" evidence="1">
    <location>
        <position position="1"/>
    </location>
</feature>
<dbReference type="EMBL" id="BARW01014227">
    <property type="protein sequence ID" value="GAI73996.1"/>
    <property type="molecule type" value="Genomic_DNA"/>
</dbReference>